<protein>
    <submittedName>
        <fullName evidence="10">ABC transporter permease</fullName>
    </submittedName>
</protein>
<reference evidence="10 11" key="1">
    <citation type="submission" date="2024-06" db="EMBL/GenBank/DDBJ databases">
        <authorList>
            <person name="Kim D.-U."/>
        </authorList>
    </citation>
    <scope>NUCLEOTIDE SEQUENCE [LARGE SCALE GENOMIC DNA]</scope>
    <source>
        <strain evidence="10 11">KACC15460</strain>
    </source>
</reference>
<gene>
    <name evidence="10" type="ORF">ABVQ20_08290</name>
</gene>
<evidence type="ECO:0000256" key="8">
    <source>
        <dbReference type="RuleBase" id="RU363032"/>
    </source>
</evidence>
<keyword evidence="2 8" id="KW-0813">Transport</keyword>
<dbReference type="SUPFAM" id="SSF161098">
    <property type="entry name" value="MetI-like"/>
    <property type="match status" value="1"/>
</dbReference>
<feature type="transmembrane region" description="Helical" evidence="8">
    <location>
        <begin position="143"/>
        <end position="162"/>
    </location>
</feature>
<keyword evidence="11" id="KW-1185">Reference proteome</keyword>
<dbReference type="Gene3D" id="1.10.3720.10">
    <property type="entry name" value="MetI-like"/>
    <property type="match status" value="1"/>
</dbReference>
<name>A0ABV2DB15_9HYPH</name>
<dbReference type="PANTHER" id="PTHR43357:SF4">
    <property type="entry name" value="INNER MEMBRANE ABC TRANSPORTER PERMEASE PROTEIN YDCV"/>
    <property type="match status" value="1"/>
</dbReference>
<dbReference type="CDD" id="cd06261">
    <property type="entry name" value="TM_PBP2"/>
    <property type="match status" value="1"/>
</dbReference>
<evidence type="ECO:0000256" key="7">
    <source>
        <dbReference type="ARBA" id="ARBA00023136"/>
    </source>
</evidence>
<feature type="transmembrane region" description="Helical" evidence="8">
    <location>
        <begin position="77"/>
        <end position="97"/>
    </location>
</feature>
<proteinExistence type="inferred from homology"/>
<accession>A0ABV2DB15</accession>
<feature type="transmembrane region" description="Helical" evidence="8">
    <location>
        <begin position="183"/>
        <end position="205"/>
    </location>
</feature>
<evidence type="ECO:0000256" key="4">
    <source>
        <dbReference type="ARBA" id="ARBA00022519"/>
    </source>
</evidence>
<keyword evidence="7 8" id="KW-0472">Membrane</keyword>
<dbReference type="Proteomes" id="UP001548832">
    <property type="component" value="Unassembled WGS sequence"/>
</dbReference>
<evidence type="ECO:0000256" key="3">
    <source>
        <dbReference type="ARBA" id="ARBA00022475"/>
    </source>
</evidence>
<evidence type="ECO:0000256" key="6">
    <source>
        <dbReference type="ARBA" id="ARBA00022989"/>
    </source>
</evidence>
<dbReference type="PROSITE" id="PS50928">
    <property type="entry name" value="ABC_TM1"/>
    <property type="match status" value="1"/>
</dbReference>
<keyword evidence="6 8" id="KW-1133">Transmembrane helix</keyword>
<dbReference type="EMBL" id="JBEWSZ010000001">
    <property type="protein sequence ID" value="MET2826973.1"/>
    <property type="molecule type" value="Genomic_DNA"/>
</dbReference>
<evidence type="ECO:0000256" key="2">
    <source>
        <dbReference type="ARBA" id="ARBA00022448"/>
    </source>
</evidence>
<evidence type="ECO:0000313" key="11">
    <source>
        <dbReference type="Proteomes" id="UP001548832"/>
    </source>
</evidence>
<dbReference type="RefSeq" id="WP_354459028.1">
    <property type="nucleotide sequence ID" value="NZ_JBEWSZ010000001.1"/>
</dbReference>
<dbReference type="Pfam" id="PF00528">
    <property type="entry name" value="BPD_transp_1"/>
    <property type="match status" value="1"/>
</dbReference>
<dbReference type="InterPro" id="IPR000515">
    <property type="entry name" value="MetI-like"/>
</dbReference>
<comment type="caution">
    <text evidence="10">The sequence shown here is derived from an EMBL/GenBank/DDBJ whole genome shotgun (WGS) entry which is preliminary data.</text>
</comment>
<keyword evidence="5 8" id="KW-0812">Transmembrane</keyword>
<evidence type="ECO:0000256" key="5">
    <source>
        <dbReference type="ARBA" id="ARBA00022692"/>
    </source>
</evidence>
<sequence>MNEDLGLPISHWRRLWLYAFGGLVLLFLIAPSLIIVPMSFSGSTLLQFPPQEWSLRWYEAYFQSVEWRDATIVSLKAAILTTIVATPIGVAAAYALNSRMLRMSGFINALMTASLIVPVILVGIGTFFIYARVGLNNTMTGLVLAHTVQALPLVMLTVLSGFRSYDMNQERVARSLGAGRFAAFWQVTVPQIRFSIVSGALFAFITSFDEVVVSFFISGGEVTTLTRRMFNALRDQIDPTIAAISTCLIVLSVVLLSMAQLFGRRR</sequence>
<feature type="domain" description="ABC transmembrane type-1" evidence="9">
    <location>
        <begin position="71"/>
        <end position="259"/>
    </location>
</feature>
<dbReference type="InterPro" id="IPR035906">
    <property type="entry name" value="MetI-like_sf"/>
</dbReference>
<evidence type="ECO:0000313" key="10">
    <source>
        <dbReference type="EMBL" id="MET2826973.1"/>
    </source>
</evidence>
<feature type="transmembrane region" description="Helical" evidence="8">
    <location>
        <begin position="241"/>
        <end position="262"/>
    </location>
</feature>
<comment type="similarity">
    <text evidence="8">Belongs to the binding-protein-dependent transport system permease family.</text>
</comment>
<feature type="transmembrane region" description="Helical" evidence="8">
    <location>
        <begin position="15"/>
        <end position="40"/>
    </location>
</feature>
<organism evidence="10 11">
    <name type="scientific">Mesorhizobium shangrilense</name>
    <dbReference type="NCBI Taxonomy" id="460060"/>
    <lineage>
        <taxon>Bacteria</taxon>
        <taxon>Pseudomonadati</taxon>
        <taxon>Pseudomonadota</taxon>
        <taxon>Alphaproteobacteria</taxon>
        <taxon>Hyphomicrobiales</taxon>
        <taxon>Phyllobacteriaceae</taxon>
        <taxon>Mesorhizobium</taxon>
    </lineage>
</organism>
<keyword evidence="3" id="KW-1003">Cell membrane</keyword>
<evidence type="ECO:0000256" key="1">
    <source>
        <dbReference type="ARBA" id="ARBA00004429"/>
    </source>
</evidence>
<feature type="transmembrane region" description="Helical" evidence="8">
    <location>
        <begin position="109"/>
        <end position="131"/>
    </location>
</feature>
<evidence type="ECO:0000259" key="9">
    <source>
        <dbReference type="PROSITE" id="PS50928"/>
    </source>
</evidence>
<dbReference type="PANTHER" id="PTHR43357">
    <property type="entry name" value="INNER MEMBRANE ABC TRANSPORTER PERMEASE PROTEIN YDCV"/>
    <property type="match status" value="1"/>
</dbReference>
<keyword evidence="4" id="KW-0997">Cell inner membrane</keyword>
<comment type="subcellular location">
    <subcellularLocation>
        <location evidence="1">Cell inner membrane</location>
        <topology evidence="1">Multi-pass membrane protein</topology>
    </subcellularLocation>
    <subcellularLocation>
        <location evidence="8">Cell membrane</location>
        <topology evidence="8">Multi-pass membrane protein</topology>
    </subcellularLocation>
</comment>